<sequence>MLNLNVPDEGLMVPGPSLQAPDEKPNARAAYPAPFAVKINVTERFLEELSAGKLIQLNTGKGRTSLQVGSNQFEFMHTLELFHNELYRQSSDSDGTVVPLGMLRDKLELLEVVEKKNEAADLVALKQQMEALQKQKDKKSVQLVSNPSKLGPELSGRRGLIAAKKAGILTAPSMKTKVNKRTKFSDSMPTSPALTAVTSPAGNVTSAPKAKSFRKDPLFLPLIHLLALGPEKEQTLAMKTHTDLDTCSGIVIQLANRDISGRWALFDNMYKELDIWRFKYPKQEMREAAIENAEDAFDRLKLPEDAPEWEMLRKPEDRGKPRPPRQPRRKVEPVVEPAKKKPVAAASPALPPTIKISKEEPVIASPAVGAEPMARSVSQPTGTTGTKARGGAEIAALKKIIGNSNKKGAAKTKATTTAKGTAGREKKTTTTSPATSSATIISTKFPPTTSTSTATVTAPSKSPNPPSTTTSTPSTTTARPKPVSRAKAGAFKSAEFISDSDSSDEDRMLIDTPPVKANTSSSSSSSSSSSAQPLYKKSSKANLHLDRPPNVPSKRPPSVAAPRTEHVASPPSASNGHKRTASSSASPAKPSPLGSSPPLTASDVVRQSSTASSSPLSSIATPDDVRTPVLDNHTSYTSAPVHTPKPSADKASSKPRYIPEHRDSSSPQPKRKTDDAPVARKRVVSSTSEDSDGNRKRKSTEDERPVVARKAPKTSQAADATTKARQQPAQTEPTRRKEVPRATYASSTASTTSMSSSSSETSSRGERTKSRYARADMELFVKYKRLHDDYRSRYEKVRADPNPPQDRVQQVLDLHDRLARMKIRIREAVLAS</sequence>
<evidence type="ECO:0000256" key="1">
    <source>
        <dbReference type="SAM" id="Coils"/>
    </source>
</evidence>
<dbReference type="EMBL" id="JAVHJL010000010">
    <property type="protein sequence ID" value="KAK6496807.1"/>
    <property type="molecule type" value="Genomic_DNA"/>
</dbReference>
<feature type="compositionally biased region" description="Low complexity" evidence="2">
    <location>
        <begin position="411"/>
        <end position="421"/>
    </location>
</feature>
<feature type="compositionally biased region" description="Low complexity" evidence="2">
    <location>
        <begin position="581"/>
        <end position="622"/>
    </location>
</feature>
<feature type="compositionally biased region" description="Polar residues" evidence="2">
    <location>
        <begin position="185"/>
        <end position="206"/>
    </location>
</feature>
<proteinExistence type="predicted"/>
<evidence type="ECO:0008006" key="5">
    <source>
        <dbReference type="Google" id="ProtNLM"/>
    </source>
</evidence>
<feature type="coiled-coil region" evidence="1">
    <location>
        <begin position="115"/>
        <end position="142"/>
    </location>
</feature>
<dbReference type="AlphaFoldDB" id="A0AAV9VX54"/>
<feature type="region of interest" description="Disordered" evidence="2">
    <location>
        <begin position="179"/>
        <end position="208"/>
    </location>
</feature>
<dbReference type="Proteomes" id="UP001370758">
    <property type="component" value="Unassembled WGS sequence"/>
</dbReference>
<evidence type="ECO:0000313" key="4">
    <source>
        <dbReference type="Proteomes" id="UP001370758"/>
    </source>
</evidence>
<comment type="caution">
    <text evidence="3">The sequence shown here is derived from an EMBL/GenBank/DDBJ whole genome shotgun (WGS) entry which is preliminary data.</text>
</comment>
<evidence type="ECO:0000256" key="2">
    <source>
        <dbReference type="SAM" id="MobiDB-lite"/>
    </source>
</evidence>
<feature type="region of interest" description="Disordered" evidence="2">
    <location>
        <begin position="367"/>
        <end position="772"/>
    </location>
</feature>
<feature type="compositionally biased region" description="Basic and acidic residues" evidence="2">
    <location>
        <begin position="647"/>
        <end position="664"/>
    </location>
</feature>
<feature type="compositionally biased region" description="Polar residues" evidence="2">
    <location>
        <begin position="713"/>
        <end position="732"/>
    </location>
</feature>
<feature type="compositionally biased region" description="Low complexity" evidence="2">
    <location>
        <begin position="381"/>
        <end position="392"/>
    </location>
</feature>
<feature type="compositionally biased region" description="Low complexity" evidence="2">
    <location>
        <begin position="429"/>
        <end position="481"/>
    </location>
</feature>
<feature type="region of interest" description="Disordered" evidence="2">
    <location>
        <begin position="308"/>
        <end position="352"/>
    </location>
</feature>
<feature type="compositionally biased region" description="Low complexity" evidence="2">
    <location>
        <begin position="742"/>
        <end position="762"/>
    </location>
</feature>
<feature type="compositionally biased region" description="Low complexity" evidence="2">
    <location>
        <begin position="520"/>
        <end position="530"/>
    </location>
</feature>
<name>A0AAV9VX54_9PEZI</name>
<keyword evidence="1" id="KW-0175">Coiled coil</keyword>
<evidence type="ECO:0000313" key="3">
    <source>
        <dbReference type="EMBL" id="KAK6496807.1"/>
    </source>
</evidence>
<protein>
    <recommendedName>
        <fullName evidence="5">RING-type E3 ubiquitin transferase</fullName>
    </recommendedName>
</protein>
<reference evidence="3 4" key="1">
    <citation type="submission" date="2023-08" db="EMBL/GenBank/DDBJ databases">
        <authorList>
            <person name="Palmer J.M."/>
        </authorList>
    </citation>
    <scope>NUCLEOTIDE SEQUENCE [LARGE SCALE GENOMIC DNA]</scope>
    <source>
        <strain evidence="3 4">TWF481</strain>
    </source>
</reference>
<dbReference type="InterPro" id="IPR036390">
    <property type="entry name" value="WH_DNA-bd_sf"/>
</dbReference>
<gene>
    <name evidence="3" type="ORF">TWF481_001791</name>
</gene>
<dbReference type="SUPFAM" id="SSF46785">
    <property type="entry name" value="Winged helix' DNA-binding domain"/>
    <property type="match status" value="1"/>
</dbReference>
<keyword evidence="4" id="KW-1185">Reference proteome</keyword>
<organism evidence="3 4">
    <name type="scientific">Arthrobotrys musiformis</name>
    <dbReference type="NCBI Taxonomy" id="47236"/>
    <lineage>
        <taxon>Eukaryota</taxon>
        <taxon>Fungi</taxon>
        <taxon>Dikarya</taxon>
        <taxon>Ascomycota</taxon>
        <taxon>Pezizomycotina</taxon>
        <taxon>Orbiliomycetes</taxon>
        <taxon>Orbiliales</taxon>
        <taxon>Orbiliaceae</taxon>
        <taxon>Arthrobotrys</taxon>
    </lineage>
</organism>
<accession>A0AAV9VX54</accession>
<feature type="region of interest" description="Disordered" evidence="2">
    <location>
        <begin position="1"/>
        <end position="26"/>
    </location>
</feature>
<feature type="compositionally biased region" description="Basic and acidic residues" evidence="2">
    <location>
        <begin position="329"/>
        <end position="339"/>
    </location>
</feature>
<feature type="compositionally biased region" description="Basic and acidic residues" evidence="2">
    <location>
        <begin position="763"/>
        <end position="772"/>
    </location>
</feature>
<feature type="compositionally biased region" description="Basic and acidic residues" evidence="2">
    <location>
        <begin position="308"/>
        <end position="320"/>
    </location>
</feature>